<keyword evidence="3" id="KW-1185">Reference proteome</keyword>
<feature type="region of interest" description="Disordered" evidence="1">
    <location>
        <begin position="123"/>
        <end position="146"/>
    </location>
</feature>
<feature type="compositionally biased region" description="Low complexity" evidence="1">
    <location>
        <begin position="1"/>
        <end position="10"/>
    </location>
</feature>
<sequence>MAAAAAAAAASNGISGWAEAEQEPERAARLGLPRRAGGRRPAGVDTVLPASRHRVGLEQHEVVEGVVSGVRGVEKVLKRAPVADNVDGAGVGGVEDTPDGGEEGLEAPEVACRGVVELREQREALADEAGEHGRDERRRRPSERRWHRRRRELIRRHLQ</sequence>
<evidence type="ECO:0000256" key="1">
    <source>
        <dbReference type="SAM" id="MobiDB-lite"/>
    </source>
</evidence>
<feature type="compositionally biased region" description="Acidic residues" evidence="1">
    <location>
        <begin position="96"/>
        <end position="106"/>
    </location>
</feature>
<evidence type="ECO:0000313" key="2">
    <source>
        <dbReference type="EnsemblPlants" id="ORUFI03G24420.1"/>
    </source>
</evidence>
<reference evidence="3" key="1">
    <citation type="submission" date="2013-06" db="EMBL/GenBank/DDBJ databases">
        <authorList>
            <person name="Zhao Q."/>
        </authorList>
    </citation>
    <scope>NUCLEOTIDE SEQUENCE</scope>
    <source>
        <strain evidence="3">cv. W1943</strain>
    </source>
</reference>
<organism evidence="2 3">
    <name type="scientific">Oryza rufipogon</name>
    <name type="common">Brownbeard rice</name>
    <name type="synonym">Asian wild rice</name>
    <dbReference type="NCBI Taxonomy" id="4529"/>
    <lineage>
        <taxon>Eukaryota</taxon>
        <taxon>Viridiplantae</taxon>
        <taxon>Streptophyta</taxon>
        <taxon>Embryophyta</taxon>
        <taxon>Tracheophyta</taxon>
        <taxon>Spermatophyta</taxon>
        <taxon>Magnoliopsida</taxon>
        <taxon>Liliopsida</taxon>
        <taxon>Poales</taxon>
        <taxon>Poaceae</taxon>
        <taxon>BOP clade</taxon>
        <taxon>Oryzoideae</taxon>
        <taxon>Oryzeae</taxon>
        <taxon>Oryzinae</taxon>
        <taxon>Oryza</taxon>
    </lineage>
</organism>
<feature type="region of interest" description="Disordered" evidence="1">
    <location>
        <begin position="85"/>
        <end position="108"/>
    </location>
</feature>
<feature type="compositionally biased region" description="Basic and acidic residues" evidence="1">
    <location>
        <begin position="123"/>
        <end position="138"/>
    </location>
</feature>
<evidence type="ECO:0000313" key="3">
    <source>
        <dbReference type="Proteomes" id="UP000008022"/>
    </source>
</evidence>
<reference evidence="2" key="2">
    <citation type="submission" date="2015-06" db="UniProtKB">
        <authorList>
            <consortium name="EnsemblPlants"/>
        </authorList>
    </citation>
    <scope>IDENTIFICATION</scope>
</reference>
<dbReference type="HOGENOM" id="CLU_1663598_0_0_1"/>
<accession>A0A0E0NXE2</accession>
<dbReference type="EnsemblPlants" id="ORUFI03G24420.1">
    <property type="protein sequence ID" value="ORUFI03G24420.1"/>
    <property type="gene ID" value="ORUFI03G24420"/>
</dbReference>
<name>A0A0E0NXE2_ORYRU</name>
<feature type="compositionally biased region" description="Low complexity" evidence="1">
    <location>
        <begin position="29"/>
        <end position="43"/>
    </location>
</feature>
<dbReference type="Gramene" id="ORUFI03G24420.1">
    <property type="protein sequence ID" value="ORUFI03G24420.1"/>
    <property type="gene ID" value="ORUFI03G24420"/>
</dbReference>
<dbReference type="Proteomes" id="UP000008022">
    <property type="component" value="Unassembled WGS sequence"/>
</dbReference>
<protein>
    <recommendedName>
        <fullName evidence="4">DUF834 domain-containing protein</fullName>
    </recommendedName>
</protein>
<evidence type="ECO:0008006" key="4">
    <source>
        <dbReference type="Google" id="ProtNLM"/>
    </source>
</evidence>
<feature type="region of interest" description="Disordered" evidence="1">
    <location>
        <begin position="1"/>
        <end position="47"/>
    </location>
</feature>
<dbReference type="AlphaFoldDB" id="A0A0E0NXE2"/>
<proteinExistence type="predicted"/>